<gene>
    <name evidence="2" type="ORF">HOLleu_00632</name>
</gene>
<evidence type="ECO:0000259" key="1">
    <source>
        <dbReference type="Pfam" id="PF14529"/>
    </source>
</evidence>
<comment type="caution">
    <text evidence="2">The sequence shown here is derived from an EMBL/GenBank/DDBJ whole genome shotgun (WGS) entry which is preliminary data.</text>
</comment>
<dbReference type="Pfam" id="PF14529">
    <property type="entry name" value="Exo_endo_phos_2"/>
    <property type="match status" value="1"/>
</dbReference>
<evidence type="ECO:0000313" key="3">
    <source>
        <dbReference type="Proteomes" id="UP001152320"/>
    </source>
</evidence>
<name>A0A9Q1CPQ6_HOLLE</name>
<feature type="domain" description="Endonuclease/exonuclease/phosphatase" evidence="1">
    <location>
        <begin position="62"/>
        <end position="169"/>
    </location>
</feature>
<dbReference type="EMBL" id="JAIZAY010000001">
    <property type="protein sequence ID" value="KAJ8048354.1"/>
    <property type="molecule type" value="Genomic_DNA"/>
</dbReference>
<dbReference type="GO" id="GO:0003824">
    <property type="term" value="F:catalytic activity"/>
    <property type="evidence" value="ECO:0007669"/>
    <property type="project" value="InterPro"/>
</dbReference>
<sequence length="193" mass="21403">MTLQETFLRDTDQFTFKGYDIYNKTIVSPIDSRATGGSSIVVKQTPTCKPWLFELHFTAPSVCSVYIPPRYSLQRDDLDMLVHQLPTPFLLLGDFNAHSDMWGCTNTNQMGGIIESVLAASDLCLLNDGASTYIHPASGSRSAIDLSICSPAILMDLQWRVNDDQCGSDRYPLLIDIVYPMPEESPQMAASKS</sequence>
<dbReference type="AlphaFoldDB" id="A0A9Q1CPQ6"/>
<protein>
    <recommendedName>
        <fullName evidence="1">Endonuclease/exonuclease/phosphatase domain-containing protein</fullName>
    </recommendedName>
</protein>
<evidence type="ECO:0000313" key="2">
    <source>
        <dbReference type="EMBL" id="KAJ8048354.1"/>
    </source>
</evidence>
<accession>A0A9Q1CPQ6</accession>
<keyword evidence="3" id="KW-1185">Reference proteome</keyword>
<dbReference type="InterPro" id="IPR036691">
    <property type="entry name" value="Endo/exonu/phosph_ase_sf"/>
</dbReference>
<dbReference type="PANTHER" id="PTHR33273">
    <property type="entry name" value="DOMAIN-CONTAINING PROTEIN, PUTATIVE-RELATED"/>
    <property type="match status" value="1"/>
</dbReference>
<dbReference type="PANTHER" id="PTHR33273:SF4">
    <property type="entry name" value="ENDONUCLEASE_EXONUCLEASE_PHOSPHATASE DOMAIN-CONTAINING PROTEIN"/>
    <property type="match status" value="1"/>
</dbReference>
<reference evidence="2" key="1">
    <citation type="submission" date="2021-10" db="EMBL/GenBank/DDBJ databases">
        <title>Tropical sea cucumber genome reveals ecological adaptation and Cuvierian tubules defense mechanism.</title>
        <authorList>
            <person name="Chen T."/>
        </authorList>
    </citation>
    <scope>NUCLEOTIDE SEQUENCE</scope>
    <source>
        <strain evidence="2">Nanhai2018</strain>
        <tissue evidence="2">Muscle</tissue>
    </source>
</reference>
<organism evidence="2 3">
    <name type="scientific">Holothuria leucospilota</name>
    <name type="common">Black long sea cucumber</name>
    <name type="synonym">Mertensiothuria leucospilota</name>
    <dbReference type="NCBI Taxonomy" id="206669"/>
    <lineage>
        <taxon>Eukaryota</taxon>
        <taxon>Metazoa</taxon>
        <taxon>Echinodermata</taxon>
        <taxon>Eleutherozoa</taxon>
        <taxon>Echinozoa</taxon>
        <taxon>Holothuroidea</taxon>
        <taxon>Aspidochirotacea</taxon>
        <taxon>Aspidochirotida</taxon>
        <taxon>Holothuriidae</taxon>
        <taxon>Holothuria</taxon>
    </lineage>
</organism>
<dbReference type="OrthoDB" id="6143825at2759"/>
<dbReference type="InterPro" id="IPR005135">
    <property type="entry name" value="Endo/exonuclease/phosphatase"/>
</dbReference>
<dbReference type="Proteomes" id="UP001152320">
    <property type="component" value="Chromosome 1"/>
</dbReference>
<dbReference type="Gene3D" id="3.60.10.10">
    <property type="entry name" value="Endonuclease/exonuclease/phosphatase"/>
    <property type="match status" value="1"/>
</dbReference>
<dbReference type="SUPFAM" id="SSF56219">
    <property type="entry name" value="DNase I-like"/>
    <property type="match status" value="1"/>
</dbReference>
<proteinExistence type="predicted"/>